<name>A0A2K2EYV3_9CLOT</name>
<keyword evidence="1" id="KW-0812">Transmembrane</keyword>
<sequence length="259" mass="29453">MNRKFYHNAIKFQANLFFKYKSYVALSFLGDLAIPIIINVLFIVGVISKDTSYSIPKIIIYVVLTNVLFTVTMTDMENRISYDIRSYQLAYKLLSPISPLRNYIVNDLAIKLVKTLTFYVPFLVVIAFFERVSVMTILLTVISILIACSIGYSISFIIGTLSFWLTEIWGISAIKNLVIAAFSGTIFPLYILPEHVQSIIYKTPFPYISYVPTSILMGEHTYINAWNTILTGCLWSFALLVLSKVLWNIGIKKYESVGV</sequence>
<protein>
    <recommendedName>
        <fullName evidence="4">ABC transporter permease</fullName>
    </recommendedName>
</protein>
<comment type="caution">
    <text evidence="2">The sequence shown here is derived from an EMBL/GenBank/DDBJ whole genome shotgun (WGS) entry which is preliminary data.</text>
</comment>
<reference evidence="2 3" key="1">
    <citation type="submission" date="2017-06" db="EMBL/GenBank/DDBJ databases">
        <title>Investigating the central metabolism of Clostridium thermosuccinogenes.</title>
        <authorList>
            <person name="Koendjbiharie J.G."/>
            <person name="van Kranenburg R."/>
        </authorList>
    </citation>
    <scope>NUCLEOTIDE SEQUENCE [LARGE SCALE GENOMIC DNA]</scope>
    <source>
        <strain evidence="2 3">DSM 5806</strain>
    </source>
</reference>
<dbReference type="KEGG" id="cthd:CDO33_12630"/>
<feature type="transmembrane region" description="Helical" evidence="1">
    <location>
        <begin position="135"/>
        <end position="161"/>
    </location>
</feature>
<evidence type="ECO:0000313" key="3">
    <source>
        <dbReference type="Proteomes" id="UP000236151"/>
    </source>
</evidence>
<proteinExistence type="predicted"/>
<dbReference type="PANTHER" id="PTHR36832:SF1">
    <property type="entry name" value="SLR1174 PROTEIN"/>
    <property type="match status" value="1"/>
</dbReference>
<organism evidence="2 3">
    <name type="scientific">Clostridium thermosuccinogenes</name>
    <dbReference type="NCBI Taxonomy" id="84032"/>
    <lineage>
        <taxon>Bacteria</taxon>
        <taxon>Bacillati</taxon>
        <taxon>Bacillota</taxon>
        <taxon>Clostridia</taxon>
        <taxon>Eubacteriales</taxon>
        <taxon>Clostridiaceae</taxon>
        <taxon>Clostridium</taxon>
    </lineage>
</organism>
<dbReference type="KEGG" id="cthd:CDO33_01620"/>
<dbReference type="OrthoDB" id="8582979at2"/>
<dbReference type="Proteomes" id="UP000236151">
    <property type="component" value="Unassembled WGS sequence"/>
</dbReference>
<gene>
    <name evidence="2" type="ORF">CDQ84_19120</name>
</gene>
<keyword evidence="1" id="KW-1133">Transmembrane helix</keyword>
<dbReference type="RefSeq" id="WP_103083317.1">
    <property type="nucleotide sequence ID" value="NZ_CP021850.1"/>
</dbReference>
<dbReference type="AlphaFoldDB" id="A0A2K2EYV3"/>
<feature type="transmembrane region" description="Helical" evidence="1">
    <location>
        <begin position="173"/>
        <end position="192"/>
    </location>
</feature>
<keyword evidence="1" id="KW-0472">Membrane</keyword>
<dbReference type="PANTHER" id="PTHR36832">
    <property type="entry name" value="SLR1174 PROTEIN-RELATED"/>
    <property type="match status" value="1"/>
</dbReference>
<feature type="transmembrane region" description="Helical" evidence="1">
    <location>
        <begin position="108"/>
        <end position="129"/>
    </location>
</feature>
<keyword evidence="3" id="KW-1185">Reference proteome</keyword>
<evidence type="ECO:0000313" key="2">
    <source>
        <dbReference type="EMBL" id="PNT91850.1"/>
    </source>
</evidence>
<evidence type="ECO:0000256" key="1">
    <source>
        <dbReference type="SAM" id="Phobius"/>
    </source>
</evidence>
<dbReference type="Pfam" id="PF06182">
    <property type="entry name" value="ABC2_membrane_6"/>
    <property type="match status" value="1"/>
</dbReference>
<dbReference type="InterPro" id="IPR010390">
    <property type="entry name" value="ABC-2_transporter-like"/>
</dbReference>
<feature type="transmembrane region" description="Helical" evidence="1">
    <location>
        <begin position="225"/>
        <end position="247"/>
    </location>
</feature>
<feature type="transmembrane region" description="Helical" evidence="1">
    <location>
        <begin position="58"/>
        <end position="76"/>
    </location>
</feature>
<evidence type="ECO:0008006" key="4">
    <source>
        <dbReference type="Google" id="ProtNLM"/>
    </source>
</evidence>
<dbReference type="EMBL" id="NIOJ01000129">
    <property type="protein sequence ID" value="PNT91850.1"/>
    <property type="molecule type" value="Genomic_DNA"/>
</dbReference>
<feature type="transmembrane region" description="Helical" evidence="1">
    <location>
        <begin position="20"/>
        <end position="46"/>
    </location>
</feature>
<accession>A0A2K2EYV3</accession>